<evidence type="ECO:0000256" key="1">
    <source>
        <dbReference type="SAM" id="MobiDB-lite"/>
    </source>
</evidence>
<name>A0A9N7UIB0_PLEPL</name>
<dbReference type="AlphaFoldDB" id="A0A9N7UIB0"/>
<sequence>MNTLKLKELSNSDLYRRRQERPDSYGSLGSLSDLCLDRRQGGLFNSSNLPKNRRPQ</sequence>
<reference evidence="2" key="1">
    <citation type="submission" date="2020-03" db="EMBL/GenBank/DDBJ databases">
        <authorList>
            <person name="Weist P."/>
        </authorList>
    </citation>
    <scope>NUCLEOTIDE SEQUENCE</scope>
</reference>
<feature type="region of interest" description="Disordered" evidence="1">
    <location>
        <begin position="1"/>
        <end position="31"/>
    </location>
</feature>
<feature type="compositionally biased region" description="Basic and acidic residues" evidence="1">
    <location>
        <begin position="1"/>
        <end position="23"/>
    </location>
</feature>
<gene>
    <name evidence="2" type="ORF">PLEPLA_LOCUS18661</name>
</gene>
<accession>A0A9N7UIB0</accession>
<keyword evidence="3" id="KW-1185">Reference proteome</keyword>
<comment type="caution">
    <text evidence="2">The sequence shown here is derived from an EMBL/GenBank/DDBJ whole genome shotgun (WGS) entry which is preliminary data.</text>
</comment>
<protein>
    <submittedName>
        <fullName evidence="2">Uncharacterized protein</fullName>
    </submittedName>
</protein>
<evidence type="ECO:0000313" key="2">
    <source>
        <dbReference type="EMBL" id="CAB1430676.1"/>
    </source>
</evidence>
<proteinExistence type="predicted"/>
<evidence type="ECO:0000313" key="3">
    <source>
        <dbReference type="Proteomes" id="UP001153269"/>
    </source>
</evidence>
<organism evidence="2 3">
    <name type="scientific">Pleuronectes platessa</name>
    <name type="common">European plaice</name>
    <dbReference type="NCBI Taxonomy" id="8262"/>
    <lineage>
        <taxon>Eukaryota</taxon>
        <taxon>Metazoa</taxon>
        <taxon>Chordata</taxon>
        <taxon>Craniata</taxon>
        <taxon>Vertebrata</taxon>
        <taxon>Euteleostomi</taxon>
        <taxon>Actinopterygii</taxon>
        <taxon>Neopterygii</taxon>
        <taxon>Teleostei</taxon>
        <taxon>Neoteleostei</taxon>
        <taxon>Acanthomorphata</taxon>
        <taxon>Carangaria</taxon>
        <taxon>Pleuronectiformes</taxon>
        <taxon>Pleuronectoidei</taxon>
        <taxon>Pleuronectidae</taxon>
        <taxon>Pleuronectes</taxon>
    </lineage>
</organism>
<dbReference type="Proteomes" id="UP001153269">
    <property type="component" value="Unassembled WGS sequence"/>
</dbReference>
<dbReference type="EMBL" id="CADEAL010001258">
    <property type="protein sequence ID" value="CAB1430676.1"/>
    <property type="molecule type" value="Genomic_DNA"/>
</dbReference>